<feature type="compositionally biased region" description="Polar residues" evidence="1">
    <location>
        <begin position="1"/>
        <end position="13"/>
    </location>
</feature>
<reference evidence="3 4" key="1">
    <citation type="submission" date="2024-01" db="EMBL/GenBank/DDBJ databases">
        <title>Complete genome of Cladobotryum mycophilum ATHUM6906.</title>
        <authorList>
            <person name="Christinaki A.C."/>
            <person name="Myridakis A.I."/>
            <person name="Kouvelis V.N."/>
        </authorList>
    </citation>
    <scope>NUCLEOTIDE SEQUENCE [LARGE SCALE GENOMIC DNA]</scope>
    <source>
        <strain evidence="3 4">ATHUM6906</strain>
    </source>
</reference>
<name>A0ABR0SY51_9HYPO</name>
<comment type="caution">
    <text evidence="3">The sequence shown here is derived from an EMBL/GenBank/DDBJ whole genome shotgun (WGS) entry which is preliminary data.</text>
</comment>
<keyword evidence="2" id="KW-0472">Membrane</keyword>
<keyword evidence="4" id="KW-1185">Reference proteome</keyword>
<organism evidence="3 4">
    <name type="scientific">Cladobotryum mycophilum</name>
    <dbReference type="NCBI Taxonomy" id="491253"/>
    <lineage>
        <taxon>Eukaryota</taxon>
        <taxon>Fungi</taxon>
        <taxon>Dikarya</taxon>
        <taxon>Ascomycota</taxon>
        <taxon>Pezizomycotina</taxon>
        <taxon>Sordariomycetes</taxon>
        <taxon>Hypocreomycetidae</taxon>
        <taxon>Hypocreales</taxon>
        <taxon>Hypocreaceae</taxon>
        <taxon>Cladobotryum</taxon>
    </lineage>
</organism>
<proteinExistence type="predicted"/>
<feature type="transmembrane region" description="Helical" evidence="2">
    <location>
        <begin position="126"/>
        <end position="144"/>
    </location>
</feature>
<keyword evidence="2" id="KW-0812">Transmembrane</keyword>
<evidence type="ECO:0000313" key="4">
    <source>
        <dbReference type="Proteomes" id="UP001338125"/>
    </source>
</evidence>
<dbReference type="EMBL" id="JAVFKD010000002">
    <property type="protein sequence ID" value="KAK5997068.1"/>
    <property type="molecule type" value="Genomic_DNA"/>
</dbReference>
<protein>
    <submittedName>
        <fullName evidence="3">Uncharacterized protein</fullName>
    </submittedName>
</protein>
<sequence>MEQPSKSVGSTSEQHNRLSKSLVDQFESIDKKDIVNAVPRTEDRQKGQRKCMLFKPQMMLNVLSTGRPSAKGSDTGTPAAAAVAVAVSPNISRANSAVLTSNDLIISRLESQIAPVNGDRMGAIRLALYVGQSLIGMGVFVFMWH</sequence>
<evidence type="ECO:0000256" key="2">
    <source>
        <dbReference type="SAM" id="Phobius"/>
    </source>
</evidence>
<keyword evidence="2" id="KW-1133">Transmembrane helix</keyword>
<evidence type="ECO:0000313" key="3">
    <source>
        <dbReference type="EMBL" id="KAK5997068.1"/>
    </source>
</evidence>
<dbReference type="Proteomes" id="UP001338125">
    <property type="component" value="Unassembled WGS sequence"/>
</dbReference>
<accession>A0ABR0SY51</accession>
<gene>
    <name evidence="3" type="ORF">PT974_02420</name>
</gene>
<feature type="region of interest" description="Disordered" evidence="1">
    <location>
        <begin position="1"/>
        <end position="23"/>
    </location>
</feature>
<evidence type="ECO:0000256" key="1">
    <source>
        <dbReference type="SAM" id="MobiDB-lite"/>
    </source>
</evidence>